<sequence length="154" mass="17078">MNATLVRMPADRLRGWMLAANAQYRLERIEAGETEAEATAKAAQSLAETFPAGRLQVGHLVFEVVLDEAAVGVLWIGPRSTSHPDEWWIWDVEIDESFRGRGLGRQAMQLAETAAKEQGAKTLGLNVFGFNRIARGLYESLGYETMAVQMRKAL</sequence>
<organism evidence="3 4">
    <name type="scientific">Plantibacter flavus</name>
    <dbReference type="NCBI Taxonomy" id="150123"/>
    <lineage>
        <taxon>Bacteria</taxon>
        <taxon>Bacillati</taxon>
        <taxon>Actinomycetota</taxon>
        <taxon>Actinomycetes</taxon>
        <taxon>Micrococcales</taxon>
        <taxon>Microbacteriaceae</taxon>
        <taxon>Plantibacter</taxon>
    </lineage>
</organism>
<name>A0A3N2C3C9_9MICO</name>
<dbReference type="AlphaFoldDB" id="A0A3N2C3C9"/>
<dbReference type="PANTHER" id="PTHR43420">
    <property type="entry name" value="ACETYLTRANSFERASE"/>
    <property type="match status" value="1"/>
</dbReference>
<keyword evidence="4" id="KW-1185">Reference proteome</keyword>
<dbReference type="PROSITE" id="PS51186">
    <property type="entry name" value="GNAT"/>
    <property type="match status" value="1"/>
</dbReference>
<protein>
    <submittedName>
        <fullName evidence="3">GNAT family acetyltransferase</fullName>
    </submittedName>
</protein>
<reference evidence="3 4" key="1">
    <citation type="submission" date="2018-11" db="EMBL/GenBank/DDBJ databases">
        <title>Sequencing the genomes of 1000 actinobacteria strains.</title>
        <authorList>
            <person name="Klenk H.-P."/>
        </authorList>
    </citation>
    <scope>NUCLEOTIDE SEQUENCE [LARGE SCALE GENOMIC DNA]</scope>
    <source>
        <strain evidence="3 4">DSM 14012</strain>
    </source>
</reference>
<comment type="caution">
    <text evidence="3">The sequence shown here is derived from an EMBL/GenBank/DDBJ whole genome shotgun (WGS) entry which is preliminary data.</text>
</comment>
<dbReference type="InterPro" id="IPR050680">
    <property type="entry name" value="YpeA/RimI_acetyltransf"/>
</dbReference>
<dbReference type="GO" id="GO:0016747">
    <property type="term" value="F:acyltransferase activity, transferring groups other than amino-acyl groups"/>
    <property type="evidence" value="ECO:0007669"/>
    <property type="project" value="InterPro"/>
</dbReference>
<dbReference type="PANTHER" id="PTHR43420:SF51">
    <property type="entry name" value="PEPTIDYL-LYSINE N-ACETYLTRANSFERASE YIAC"/>
    <property type="match status" value="1"/>
</dbReference>
<evidence type="ECO:0000256" key="2">
    <source>
        <dbReference type="ARBA" id="ARBA00023315"/>
    </source>
</evidence>
<dbReference type="RefSeq" id="WP_085510980.1">
    <property type="nucleotide sequence ID" value="NZ_FXAP01000001.1"/>
</dbReference>
<keyword evidence="1 3" id="KW-0808">Transferase</keyword>
<dbReference type="CDD" id="cd04301">
    <property type="entry name" value="NAT_SF"/>
    <property type="match status" value="1"/>
</dbReference>
<evidence type="ECO:0000313" key="3">
    <source>
        <dbReference type="EMBL" id="ROR82015.1"/>
    </source>
</evidence>
<dbReference type="EMBL" id="RKHL01000001">
    <property type="protein sequence ID" value="ROR82015.1"/>
    <property type="molecule type" value="Genomic_DNA"/>
</dbReference>
<gene>
    <name evidence="3" type="ORF">EDD42_2097</name>
</gene>
<keyword evidence="2" id="KW-0012">Acyltransferase</keyword>
<evidence type="ECO:0000256" key="1">
    <source>
        <dbReference type="ARBA" id="ARBA00022679"/>
    </source>
</evidence>
<dbReference type="Gene3D" id="3.40.630.30">
    <property type="match status" value="1"/>
</dbReference>
<dbReference type="InterPro" id="IPR016181">
    <property type="entry name" value="Acyl_CoA_acyltransferase"/>
</dbReference>
<dbReference type="SUPFAM" id="SSF55729">
    <property type="entry name" value="Acyl-CoA N-acyltransferases (Nat)"/>
    <property type="match status" value="1"/>
</dbReference>
<dbReference type="Proteomes" id="UP000266915">
    <property type="component" value="Unassembled WGS sequence"/>
</dbReference>
<proteinExistence type="predicted"/>
<dbReference type="InterPro" id="IPR000182">
    <property type="entry name" value="GNAT_dom"/>
</dbReference>
<evidence type="ECO:0000313" key="4">
    <source>
        <dbReference type="Proteomes" id="UP000266915"/>
    </source>
</evidence>
<dbReference type="Pfam" id="PF00583">
    <property type="entry name" value="Acetyltransf_1"/>
    <property type="match status" value="1"/>
</dbReference>
<accession>A0A3N2C3C9</accession>